<dbReference type="Pfam" id="PF00664">
    <property type="entry name" value="ABC_membrane"/>
    <property type="match status" value="1"/>
</dbReference>
<feature type="domain" description="Peptidase C39" evidence="13">
    <location>
        <begin position="1"/>
        <end position="122"/>
    </location>
</feature>
<dbReference type="InterPro" id="IPR011527">
    <property type="entry name" value="ABC1_TM_dom"/>
</dbReference>
<dbReference type="SMART" id="SM00382">
    <property type="entry name" value="AAA"/>
    <property type="match status" value="1"/>
</dbReference>
<gene>
    <name evidence="14" type="ORF">H1S06_10450</name>
</gene>
<keyword evidence="4 10" id="KW-0812">Transmembrane</keyword>
<dbReference type="PANTHER" id="PTHR43394:SF1">
    <property type="entry name" value="ATP-BINDING CASSETTE SUB-FAMILY B MEMBER 10, MITOCHONDRIAL"/>
    <property type="match status" value="1"/>
</dbReference>
<dbReference type="GO" id="GO:0005886">
    <property type="term" value="C:plasma membrane"/>
    <property type="evidence" value="ECO:0007669"/>
    <property type="project" value="UniProtKB-SubCell"/>
</dbReference>
<dbReference type="GO" id="GO:0006508">
    <property type="term" value="P:proteolysis"/>
    <property type="evidence" value="ECO:0007669"/>
    <property type="project" value="InterPro"/>
</dbReference>
<dbReference type="PANTHER" id="PTHR43394">
    <property type="entry name" value="ATP-DEPENDENT PERMEASE MDL1, MITOCHONDRIAL"/>
    <property type="match status" value="1"/>
</dbReference>
<dbReference type="InterPro" id="IPR036640">
    <property type="entry name" value="ABC1_TM_sf"/>
</dbReference>
<dbReference type="SUPFAM" id="SSF90123">
    <property type="entry name" value="ABC transporter transmembrane region"/>
    <property type="match status" value="1"/>
</dbReference>
<keyword evidence="8 10" id="KW-1133">Transmembrane helix</keyword>
<proteinExistence type="predicted"/>
<dbReference type="InterPro" id="IPR027417">
    <property type="entry name" value="P-loop_NTPase"/>
</dbReference>
<reference evidence="14 15" key="1">
    <citation type="submission" date="2020-07" db="EMBL/GenBank/DDBJ databases">
        <title>Bacterium isolated from marien macroalgae.</title>
        <authorList>
            <person name="Zhu K."/>
            <person name="Lu D."/>
            <person name="Du Z."/>
        </authorList>
    </citation>
    <scope>NUCLEOTIDE SEQUENCE [LARGE SCALE GENOMIC DNA]</scope>
    <source>
        <strain evidence="14 15">3-1745</strain>
    </source>
</reference>
<feature type="domain" description="ABC transmembrane type-1" evidence="12">
    <location>
        <begin position="159"/>
        <end position="437"/>
    </location>
</feature>
<comment type="caution">
    <text evidence="14">The sequence shown here is derived from an EMBL/GenBank/DDBJ whole genome shotgun (WGS) entry which is preliminary data.</text>
</comment>
<evidence type="ECO:0000259" key="12">
    <source>
        <dbReference type="PROSITE" id="PS50929"/>
    </source>
</evidence>
<feature type="transmembrane region" description="Helical" evidence="10">
    <location>
        <begin position="193"/>
        <end position="210"/>
    </location>
</feature>
<dbReference type="Pfam" id="PF00005">
    <property type="entry name" value="ABC_tran"/>
    <property type="match status" value="1"/>
</dbReference>
<dbReference type="PROSITE" id="PS50929">
    <property type="entry name" value="ABC_TM1F"/>
    <property type="match status" value="1"/>
</dbReference>
<dbReference type="InterPro" id="IPR039421">
    <property type="entry name" value="Type_1_exporter"/>
</dbReference>
<feature type="transmembrane region" description="Helical" evidence="10">
    <location>
        <begin position="159"/>
        <end position="181"/>
    </location>
</feature>
<dbReference type="GO" id="GO:0016887">
    <property type="term" value="F:ATP hydrolysis activity"/>
    <property type="evidence" value="ECO:0007669"/>
    <property type="project" value="InterPro"/>
</dbReference>
<evidence type="ECO:0000256" key="9">
    <source>
        <dbReference type="ARBA" id="ARBA00023136"/>
    </source>
</evidence>
<comment type="subcellular location">
    <subcellularLocation>
        <location evidence="1">Cell membrane</location>
        <topology evidence="1">Multi-pass membrane protein</topology>
    </subcellularLocation>
</comment>
<evidence type="ECO:0000256" key="8">
    <source>
        <dbReference type="ARBA" id="ARBA00022989"/>
    </source>
</evidence>
<evidence type="ECO:0000256" key="3">
    <source>
        <dbReference type="ARBA" id="ARBA00022475"/>
    </source>
</evidence>
<evidence type="ECO:0000256" key="10">
    <source>
        <dbReference type="SAM" id="Phobius"/>
    </source>
</evidence>
<dbReference type="GO" id="GO:0008233">
    <property type="term" value="F:peptidase activity"/>
    <property type="evidence" value="ECO:0007669"/>
    <property type="project" value="InterPro"/>
</dbReference>
<dbReference type="Gene3D" id="1.20.1560.10">
    <property type="entry name" value="ABC transporter type 1, transmembrane domain"/>
    <property type="match status" value="1"/>
</dbReference>
<dbReference type="AlphaFoldDB" id="A0A7W1WYX2"/>
<dbReference type="NCBIfam" id="TIGR03375">
    <property type="entry name" value="type_I_sec_LssB"/>
    <property type="match status" value="1"/>
</dbReference>
<dbReference type="PROSITE" id="PS50893">
    <property type="entry name" value="ABC_TRANSPORTER_2"/>
    <property type="match status" value="1"/>
</dbReference>
<accession>A0A7W1WYX2</accession>
<keyword evidence="9 10" id="KW-0472">Membrane</keyword>
<dbReference type="FunFam" id="3.40.50.300:FF:000299">
    <property type="entry name" value="ABC transporter ATP-binding protein/permease"/>
    <property type="match status" value="1"/>
</dbReference>
<keyword evidence="15" id="KW-1185">Reference proteome</keyword>
<evidence type="ECO:0000313" key="15">
    <source>
        <dbReference type="Proteomes" id="UP000538931"/>
    </source>
</evidence>
<keyword evidence="5" id="KW-0547">Nucleotide-binding</keyword>
<evidence type="ECO:0000256" key="1">
    <source>
        <dbReference type="ARBA" id="ARBA00004651"/>
    </source>
</evidence>
<sequence>MHDDSLCQCLQWLAQASGNRRTRAALTEGLPLRGGQLTPSLLPRAAERAGMRARLVRQPLARLNGRWLPCILLLQGNRACVLEYLDSSTGEARVRVPELGMEVQTLTWDELQDDYAGVVAYCRPLLQLGEVAAEEAASSDSGHWFWSVIRGNRRIYRDVLLASLCVNLFALALPLFVMNVYDRVVPNQTTSTLWVLAAGVGIVIVADLVLRMLRGWFIELAAGRADNRLSARLMERVLGMRLEHMPTSIGALAGSIQGFESVRAFCGSMVVTALIDLPFFLLFLLIILIIAPLMAVPVVVGALLLLLYALSVQQQMRRLADVSGQASAQRTAGVIESLSCLPLLKSLNATGRMQRQWEQATRFLSGTGSRQRLLGTSVSMGAAWVQQTVAVSMIIIGVYLVIDGQMSQGALIAAYMLSSRAMAPVSQTAALLTQYHQAASALNMLDEVMETPQERSPGQQSISHEGLRGEIEFSNVSFTYPGEERAALNGISLRIKAGEKIGIIGAAGSGKSTLEKLILGLYRPTQGSVLLDGLNQTQLDPAEVRRSIGYLPQDLQLINGSVYDNVTLGMDDVEPHQLQQAVRVSGLDTLIGPEADGWSRQVGEQGLSLSGGQRQTLALARAVLMDAPVLLLDEPASAMDSMMEQHICRQLKEHCQDKTLLLITHRTSLLQLVDRLVVMDKGKILADGPKQTVLDALAQGRVKRAAA</sequence>
<evidence type="ECO:0000259" key="11">
    <source>
        <dbReference type="PROSITE" id="PS50893"/>
    </source>
</evidence>
<dbReference type="PROSITE" id="PS50990">
    <property type="entry name" value="PEPTIDASE_C39"/>
    <property type="match status" value="1"/>
</dbReference>
<dbReference type="EMBL" id="JACEMT010000050">
    <property type="protein sequence ID" value="MBA4502780.1"/>
    <property type="molecule type" value="Genomic_DNA"/>
</dbReference>
<dbReference type="InterPro" id="IPR005074">
    <property type="entry name" value="Peptidase_C39"/>
</dbReference>
<evidence type="ECO:0000256" key="7">
    <source>
        <dbReference type="ARBA" id="ARBA00022840"/>
    </source>
</evidence>
<feature type="domain" description="ABC transporter" evidence="11">
    <location>
        <begin position="471"/>
        <end position="706"/>
    </location>
</feature>
<organism evidence="14 15">
    <name type="scientific">Marinobacterium marinum</name>
    <dbReference type="NCBI Taxonomy" id="2756129"/>
    <lineage>
        <taxon>Bacteria</taxon>
        <taxon>Pseudomonadati</taxon>
        <taxon>Pseudomonadota</taxon>
        <taxon>Gammaproteobacteria</taxon>
        <taxon>Oceanospirillales</taxon>
        <taxon>Oceanospirillaceae</taxon>
        <taxon>Marinobacterium</taxon>
    </lineage>
</organism>
<keyword evidence="6" id="KW-0378">Hydrolase</keyword>
<evidence type="ECO:0000256" key="6">
    <source>
        <dbReference type="ARBA" id="ARBA00022801"/>
    </source>
</evidence>
<dbReference type="InterPro" id="IPR003439">
    <property type="entry name" value="ABC_transporter-like_ATP-bd"/>
</dbReference>
<name>A0A7W1WYX2_9GAMM</name>
<keyword evidence="7" id="KW-0067">ATP-binding</keyword>
<dbReference type="InterPro" id="IPR003593">
    <property type="entry name" value="AAA+_ATPase"/>
</dbReference>
<keyword evidence="2" id="KW-0813">Transport</keyword>
<evidence type="ECO:0000256" key="2">
    <source>
        <dbReference type="ARBA" id="ARBA00022448"/>
    </source>
</evidence>
<feature type="transmembrane region" description="Helical" evidence="10">
    <location>
        <begin position="380"/>
        <end position="402"/>
    </location>
</feature>
<evidence type="ECO:0000256" key="5">
    <source>
        <dbReference type="ARBA" id="ARBA00022741"/>
    </source>
</evidence>
<dbReference type="GO" id="GO:0005524">
    <property type="term" value="F:ATP binding"/>
    <property type="evidence" value="ECO:0007669"/>
    <property type="project" value="UniProtKB-KW"/>
</dbReference>
<dbReference type="InterPro" id="IPR017750">
    <property type="entry name" value="ATPase_T1SS"/>
</dbReference>
<dbReference type="SUPFAM" id="SSF52540">
    <property type="entry name" value="P-loop containing nucleoside triphosphate hydrolases"/>
    <property type="match status" value="1"/>
</dbReference>
<dbReference type="CDD" id="cd18587">
    <property type="entry name" value="ABC_6TM_LapB_like"/>
    <property type="match status" value="1"/>
</dbReference>
<keyword evidence="3" id="KW-1003">Cell membrane</keyword>
<protein>
    <submittedName>
        <fullName evidence="14">Type I secretion system permease/ATPase</fullName>
    </submittedName>
</protein>
<evidence type="ECO:0000259" key="13">
    <source>
        <dbReference type="PROSITE" id="PS50990"/>
    </source>
</evidence>
<dbReference type="GO" id="GO:0015421">
    <property type="term" value="F:ABC-type oligopeptide transporter activity"/>
    <property type="evidence" value="ECO:0007669"/>
    <property type="project" value="TreeGrafter"/>
</dbReference>
<evidence type="ECO:0000256" key="4">
    <source>
        <dbReference type="ARBA" id="ARBA00022692"/>
    </source>
</evidence>
<dbReference type="Gene3D" id="3.90.70.10">
    <property type="entry name" value="Cysteine proteinases"/>
    <property type="match status" value="1"/>
</dbReference>
<dbReference type="Gene3D" id="3.40.50.300">
    <property type="entry name" value="P-loop containing nucleotide triphosphate hydrolases"/>
    <property type="match status" value="1"/>
</dbReference>
<feature type="transmembrane region" description="Helical" evidence="10">
    <location>
        <begin position="279"/>
        <end position="310"/>
    </location>
</feature>
<evidence type="ECO:0000313" key="14">
    <source>
        <dbReference type="EMBL" id="MBA4502780.1"/>
    </source>
</evidence>
<dbReference type="Proteomes" id="UP000538931">
    <property type="component" value="Unassembled WGS sequence"/>
</dbReference>